<evidence type="ECO:0000313" key="1">
    <source>
        <dbReference type="EMBL" id="PRQ41161.1"/>
    </source>
</evidence>
<comment type="caution">
    <text evidence="1">The sequence shown here is derived from an EMBL/GenBank/DDBJ whole genome shotgun (WGS) entry which is preliminary data.</text>
</comment>
<sequence length="136" mass="15663">MPWHFSVVRLMEHNLGFGVSDLFVSPWPEDSDLLLLQGVAKPCLKLFLNVVIKFVHTSSLVHVFYTIQSYNHQSFMTDTYSSALFLFQLPTLQISLSFSIDLTLAQKAFLLRMPWTLFGTHSCYLAFYTCFLVVQD</sequence>
<name>A0A2P6R3Z4_ROSCH</name>
<protein>
    <submittedName>
        <fullName evidence="1">Uncharacterized protein</fullName>
    </submittedName>
</protein>
<accession>A0A2P6R3Z4</accession>
<proteinExistence type="predicted"/>
<dbReference type="Gramene" id="PRQ41161">
    <property type="protein sequence ID" value="PRQ41161"/>
    <property type="gene ID" value="RchiOBHm_Chr4g0443911"/>
</dbReference>
<keyword evidence="2" id="KW-1185">Reference proteome</keyword>
<dbReference type="AlphaFoldDB" id="A0A2P6R3Z4"/>
<gene>
    <name evidence="1" type="ORF">RchiOBHm_Chr4g0443911</name>
</gene>
<evidence type="ECO:0000313" key="2">
    <source>
        <dbReference type="Proteomes" id="UP000238479"/>
    </source>
</evidence>
<dbReference type="Proteomes" id="UP000238479">
    <property type="component" value="Chromosome 4"/>
</dbReference>
<reference evidence="1 2" key="1">
    <citation type="journal article" date="2018" name="Nat. Genet.">
        <title>The Rosa genome provides new insights in the design of modern roses.</title>
        <authorList>
            <person name="Bendahmane M."/>
        </authorList>
    </citation>
    <scope>NUCLEOTIDE SEQUENCE [LARGE SCALE GENOMIC DNA]</scope>
    <source>
        <strain evidence="2">cv. Old Blush</strain>
    </source>
</reference>
<organism evidence="1 2">
    <name type="scientific">Rosa chinensis</name>
    <name type="common">China rose</name>
    <dbReference type="NCBI Taxonomy" id="74649"/>
    <lineage>
        <taxon>Eukaryota</taxon>
        <taxon>Viridiplantae</taxon>
        <taxon>Streptophyta</taxon>
        <taxon>Embryophyta</taxon>
        <taxon>Tracheophyta</taxon>
        <taxon>Spermatophyta</taxon>
        <taxon>Magnoliopsida</taxon>
        <taxon>eudicotyledons</taxon>
        <taxon>Gunneridae</taxon>
        <taxon>Pentapetalae</taxon>
        <taxon>rosids</taxon>
        <taxon>fabids</taxon>
        <taxon>Rosales</taxon>
        <taxon>Rosaceae</taxon>
        <taxon>Rosoideae</taxon>
        <taxon>Rosoideae incertae sedis</taxon>
        <taxon>Rosa</taxon>
    </lineage>
</organism>
<dbReference type="EMBL" id="PDCK01000042">
    <property type="protein sequence ID" value="PRQ41161.1"/>
    <property type="molecule type" value="Genomic_DNA"/>
</dbReference>